<evidence type="ECO:0000313" key="3">
    <source>
        <dbReference type="EMBL" id="MBK6300209.1"/>
    </source>
</evidence>
<protein>
    <submittedName>
        <fullName evidence="3">DUF3099 domain-containing protein</fullName>
    </submittedName>
</protein>
<dbReference type="AlphaFoldDB" id="A0A934X4A7"/>
<dbReference type="Pfam" id="PF11298">
    <property type="entry name" value="DUF3099"/>
    <property type="match status" value="1"/>
</dbReference>
<reference evidence="3 4" key="1">
    <citation type="submission" date="2020-10" db="EMBL/GenBank/DDBJ databases">
        <title>Connecting structure to function with the recovery of over 1000 high-quality activated sludge metagenome-assembled genomes encoding full-length rRNA genes using long-read sequencing.</title>
        <authorList>
            <person name="Singleton C.M."/>
            <person name="Petriglieri F."/>
            <person name="Kristensen J.M."/>
            <person name="Kirkegaard R.H."/>
            <person name="Michaelsen T.Y."/>
            <person name="Andersen M.H."/>
            <person name="Karst S.M."/>
            <person name="Dueholm M.S."/>
            <person name="Nielsen P.H."/>
            <person name="Albertsen M."/>
        </authorList>
    </citation>
    <scope>NUCLEOTIDE SEQUENCE [LARGE SCALE GENOMIC DNA]</scope>
    <source>
        <strain evidence="3">AalE_18-Q3-R2-46_BAT3C.188</strain>
    </source>
</reference>
<organism evidence="3 4">
    <name type="scientific">Candidatus Phosphoribacter hodrii</name>
    <dbReference type="NCBI Taxonomy" id="2953743"/>
    <lineage>
        <taxon>Bacteria</taxon>
        <taxon>Bacillati</taxon>
        <taxon>Actinomycetota</taxon>
        <taxon>Actinomycetes</taxon>
        <taxon>Micrococcales</taxon>
        <taxon>Dermatophilaceae</taxon>
        <taxon>Candidatus Phosphoribacter</taxon>
    </lineage>
</organism>
<proteinExistence type="predicted"/>
<accession>A0A934X4A7</accession>
<feature type="region of interest" description="Disordered" evidence="1">
    <location>
        <begin position="74"/>
        <end position="96"/>
    </location>
</feature>
<dbReference type="Proteomes" id="UP000718281">
    <property type="component" value="Unassembled WGS sequence"/>
</dbReference>
<keyword evidence="2" id="KW-0812">Transmembrane</keyword>
<name>A0A934X4A7_9MICO</name>
<comment type="caution">
    <text evidence="3">The sequence shown here is derived from an EMBL/GenBank/DDBJ whole genome shotgun (WGS) entry which is preliminary data.</text>
</comment>
<evidence type="ECO:0000313" key="4">
    <source>
        <dbReference type="Proteomes" id="UP000718281"/>
    </source>
</evidence>
<gene>
    <name evidence="3" type="ORF">IPF40_03865</name>
</gene>
<feature type="transmembrane region" description="Helical" evidence="2">
    <location>
        <begin position="12"/>
        <end position="31"/>
    </location>
</feature>
<feature type="transmembrane region" description="Helical" evidence="2">
    <location>
        <begin position="37"/>
        <end position="57"/>
    </location>
</feature>
<dbReference type="EMBL" id="JADIXZ010000003">
    <property type="protein sequence ID" value="MBK6300209.1"/>
    <property type="molecule type" value="Genomic_DNA"/>
</dbReference>
<evidence type="ECO:0000256" key="1">
    <source>
        <dbReference type="SAM" id="MobiDB-lite"/>
    </source>
</evidence>
<keyword evidence="2" id="KW-0472">Membrane</keyword>
<keyword evidence="2" id="KW-1133">Transmembrane helix</keyword>
<evidence type="ECO:0000256" key="2">
    <source>
        <dbReference type="SAM" id="Phobius"/>
    </source>
</evidence>
<dbReference type="InterPro" id="IPR021449">
    <property type="entry name" value="DUF3099"/>
</dbReference>
<sequence length="96" mass="10648">MSLAQDTDMRMRRYLITMAIRVLCFVLAVVFEGWLRWVFVAGAAILPYIAVVLANAVGPRWGARISGIDKYEPTHPELSASTPTGEPVLGADPFRR</sequence>